<reference evidence="1" key="1">
    <citation type="journal article" date="2019" name="Environ. Microbiol.">
        <title>Fungal ecological strategies reflected in gene transcription - a case study of two litter decomposers.</title>
        <authorList>
            <person name="Barbi F."/>
            <person name="Kohler A."/>
            <person name="Barry K."/>
            <person name="Baskaran P."/>
            <person name="Daum C."/>
            <person name="Fauchery L."/>
            <person name="Ihrmark K."/>
            <person name="Kuo A."/>
            <person name="LaButti K."/>
            <person name="Lipzen A."/>
            <person name="Morin E."/>
            <person name="Grigoriev I.V."/>
            <person name="Henrissat B."/>
            <person name="Lindahl B."/>
            <person name="Martin F."/>
        </authorList>
    </citation>
    <scope>NUCLEOTIDE SEQUENCE</scope>
    <source>
        <strain evidence="1">JB14</strain>
    </source>
</reference>
<dbReference type="InterPro" id="IPR027417">
    <property type="entry name" value="P-loop_NTPase"/>
</dbReference>
<evidence type="ECO:0000313" key="1">
    <source>
        <dbReference type="EMBL" id="KAE9400327.1"/>
    </source>
</evidence>
<dbReference type="EMBL" id="ML769458">
    <property type="protein sequence ID" value="KAE9400327.1"/>
    <property type="molecule type" value="Genomic_DNA"/>
</dbReference>
<proteinExistence type="predicted"/>
<organism evidence="1 2">
    <name type="scientific">Gymnopus androsaceus JB14</name>
    <dbReference type="NCBI Taxonomy" id="1447944"/>
    <lineage>
        <taxon>Eukaryota</taxon>
        <taxon>Fungi</taxon>
        <taxon>Dikarya</taxon>
        <taxon>Basidiomycota</taxon>
        <taxon>Agaricomycotina</taxon>
        <taxon>Agaricomycetes</taxon>
        <taxon>Agaricomycetidae</taxon>
        <taxon>Agaricales</taxon>
        <taxon>Marasmiineae</taxon>
        <taxon>Omphalotaceae</taxon>
        <taxon>Gymnopus</taxon>
    </lineage>
</organism>
<dbReference type="AlphaFoldDB" id="A0A6A4HTN6"/>
<sequence>MSNIVMKESSPESPIMVRPKPVSISTIPNFTCCSTYPAPRGFWRSFWRSINDNGDESCSIVYAPTRTVLTEFHDSFNEAHSASNLAFCMLEGRVLCFTSPVSWEGRVWTSTHDQSLVFTLPSLKDDKTKGYYVGWFDFGIGNRFHTCAITSNLVSPSGGAFTYEIDNTGQFVDVYCSNPLEQCEELEGLSGKACIVTPGKHKAHSLVLHSPICQTCSGVHREELCPFHSVLRKHSTDWNPAGPRKSLKQDSAVGRISPQTCLHRTDLVGEIMERLERDKFILIEAPPCSGKSVLLGHIVSRVKELYQPRKHIIHIIHEWENLDDEQSRVVLDVAESWNSEVVEIRNATQLLEFVSREDRPPYWLVIDEAQATYGDVALWTALTKATCKSIRNFWVVAAGSYGSHTVVSNKSIALSSSPPHGVLPPQYRMNLFDGNLPSLAFTKLHFDQYLDQVNDSRLKLGNVMIRIMNYASQCDPTVQADNTSVKLMHPGVVDELAKHLSKKVRRLVA</sequence>
<accession>A0A6A4HTN6</accession>
<protein>
    <submittedName>
        <fullName evidence="1">Uncharacterized protein</fullName>
    </submittedName>
</protein>
<dbReference type="SUPFAM" id="SSF52540">
    <property type="entry name" value="P-loop containing nucleoside triphosphate hydrolases"/>
    <property type="match status" value="1"/>
</dbReference>
<dbReference type="OrthoDB" id="2364732at2759"/>
<dbReference type="Proteomes" id="UP000799118">
    <property type="component" value="Unassembled WGS sequence"/>
</dbReference>
<keyword evidence="2" id="KW-1185">Reference proteome</keyword>
<evidence type="ECO:0000313" key="2">
    <source>
        <dbReference type="Proteomes" id="UP000799118"/>
    </source>
</evidence>
<gene>
    <name evidence="1" type="ORF">BT96DRAFT_993178</name>
</gene>
<name>A0A6A4HTN6_9AGAR</name>